<comment type="caution">
    <text evidence="2">The sequence shown here is derived from an EMBL/GenBank/DDBJ whole genome shotgun (WGS) entry which is preliminary data.</text>
</comment>
<evidence type="ECO:0000313" key="3">
    <source>
        <dbReference type="Proteomes" id="UP001500837"/>
    </source>
</evidence>
<reference evidence="2 3" key="1">
    <citation type="journal article" date="2019" name="Int. J. Syst. Evol. Microbiol.">
        <title>The Global Catalogue of Microorganisms (GCM) 10K type strain sequencing project: providing services to taxonomists for standard genome sequencing and annotation.</title>
        <authorList>
            <consortium name="The Broad Institute Genomics Platform"/>
            <consortium name="The Broad Institute Genome Sequencing Center for Infectious Disease"/>
            <person name="Wu L."/>
            <person name="Ma J."/>
        </authorList>
    </citation>
    <scope>NUCLEOTIDE SEQUENCE [LARGE SCALE GENOMIC DNA]</scope>
    <source>
        <strain evidence="2 3">JCM 16330</strain>
    </source>
</reference>
<accession>A0AAV3S7F4</accession>
<proteinExistence type="predicted"/>
<gene>
    <name evidence="2" type="ORF">GCM10009066_17580</name>
</gene>
<evidence type="ECO:0008006" key="4">
    <source>
        <dbReference type="Google" id="ProtNLM"/>
    </source>
</evidence>
<dbReference type="EMBL" id="BAAABL010000051">
    <property type="protein sequence ID" value="GAA0304089.1"/>
    <property type="molecule type" value="Genomic_DNA"/>
</dbReference>
<dbReference type="AlphaFoldDB" id="A0AAV3S7F4"/>
<dbReference type="Proteomes" id="UP001500837">
    <property type="component" value="Unassembled WGS sequence"/>
</dbReference>
<organism evidence="2 3">
    <name type="scientific">Halarchaeum salinum</name>
    <dbReference type="NCBI Taxonomy" id="489912"/>
    <lineage>
        <taxon>Archaea</taxon>
        <taxon>Methanobacteriati</taxon>
        <taxon>Methanobacteriota</taxon>
        <taxon>Stenosarchaea group</taxon>
        <taxon>Halobacteria</taxon>
        <taxon>Halobacteriales</taxon>
        <taxon>Halobacteriaceae</taxon>
    </lineage>
</organism>
<evidence type="ECO:0000256" key="1">
    <source>
        <dbReference type="SAM" id="MobiDB-lite"/>
    </source>
</evidence>
<protein>
    <recommendedName>
        <fullName evidence="4">Transposase</fullName>
    </recommendedName>
</protein>
<feature type="region of interest" description="Disordered" evidence="1">
    <location>
        <begin position="77"/>
        <end position="117"/>
    </location>
</feature>
<name>A0AAV3S7F4_9EURY</name>
<keyword evidence="3" id="KW-1185">Reference proteome</keyword>
<evidence type="ECO:0000313" key="2">
    <source>
        <dbReference type="EMBL" id="GAA0304089.1"/>
    </source>
</evidence>
<sequence>MALMKGYRSVPQKWDRPAPSRWIGLDFEHGLARRVFKSRIPSVSTARPLALTPKPGSRYFDACDWYVFQQRRQTRAPIESTHRVSRFPQRQRPAVSAVAVMPQPSTSLALARESRGP</sequence>